<accession>A0A0D9WCL1</accession>
<dbReference type="Gramene" id="LPERR05G02530.1">
    <property type="protein sequence ID" value="LPERR05G02530.1"/>
    <property type="gene ID" value="LPERR05G02530"/>
</dbReference>
<keyword evidence="3" id="KW-1133">Transmembrane helix</keyword>
<keyword evidence="5" id="KW-1185">Reference proteome</keyword>
<dbReference type="GO" id="GO:0050734">
    <property type="term" value="F:hydroxycinnamoyltransferase activity"/>
    <property type="evidence" value="ECO:0007669"/>
    <property type="project" value="UniProtKB-ARBA"/>
</dbReference>
<reference evidence="4" key="3">
    <citation type="submission" date="2015-04" db="UniProtKB">
        <authorList>
            <consortium name="EnsemblPlants"/>
        </authorList>
    </citation>
    <scope>IDENTIFICATION</scope>
</reference>
<keyword evidence="3" id="KW-0812">Transmembrane</keyword>
<feature type="transmembrane region" description="Helical" evidence="3">
    <location>
        <begin position="579"/>
        <end position="598"/>
    </location>
</feature>
<dbReference type="EnsemblPlants" id="LPERR05G02530.1">
    <property type="protein sequence ID" value="LPERR05G02530.1"/>
    <property type="gene ID" value="LPERR05G02530"/>
</dbReference>
<sequence>MVIQKQPPISFAVRRRKPELVGPSTPTPRETKRLSDLDDHETLRVHVKFAFFYRAGGDDGDDAAAVIRRALGDALVPYYPLAGRLREIDGRKLVVDCTGEGILFVEADADVRMDELEEEEDDVMAPPFPEMEQLLFDVEASAAGVVDSPLMLVQVTRLLCGGFVLAVRLNHAMCDAIGFSQFLLAVANIARGLPGAAPPLPWRRELLDARIPPAPSFPHHEFDAVSPPPPQPQPCDVIVTRTFTFAPTDIAKIKNRLPATATAFEAVTAFLWRARTAALEIAGEETIRLVIIANLRGVAGLNLPGGYYGNACVSPTAITTAGKLLRHGGGALAVEMVKEAKKSVTAEYARSAADALVMRRRPLLAMGNLFVVSDHRHAGFHRLDFGWGSPVYGGVAETVFGLSFLVAVKDAVAAVVSLPAPAMERFASEMETFYSGKFIESYVDSLLFIKQNPMPNTDKRKHVLSYANPPVAKCYQFHAKTQKWEKPVRSNGPSFQSWWRTVVRCYVQLLGVNTGDKSSLAFVIREAKEIMSETRNIVLSKVHRSQNDESKSKEISLPEEHLNIVILCTAFVYKAMNGLGTLATIWATVVLLGGFSTLIKKQDFWYVTAIAFVQSIGYAVEMVKEAKKSVTTEYARSAADVLVMRRWPLLAMGNLFVVSDHRHAGF</sequence>
<dbReference type="Gene3D" id="3.30.559.10">
    <property type="entry name" value="Chloramphenicol acetyltransferase-like domain"/>
    <property type="match status" value="2"/>
</dbReference>
<dbReference type="eggNOG" id="ENOG502QV0F">
    <property type="taxonomic scope" value="Eukaryota"/>
</dbReference>
<keyword evidence="3" id="KW-0472">Membrane</keyword>
<evidence type="ECO:0000313" key="4">
    <source>
        <dbReference type="EnsemblPlants" id="LPERR05G02530.1"/>
    </source>
</evidence>
<dbReference type="InterPro" id="IPR050898">
    <property type="entry name" value="Plant_acyltransferase"/>
</dbReference>
<evidence type="ECO:0000256" key="3">
    <source>
        <dbReference type="SAM" id="Phobius"/>
    </source>
</evidence>
<evidence type="ECO:0000256" key="2">
    <source>
        <dbReference type="ARBA" id="ARBA00022679"/>
    </source>
</evidence>
<evidence type="ECO:0000256" key="1">
    <source>
        <dbReference type="ARBA" id="ARBA00009861"/>
    </source>
</evidence>
<dbReference type="HOGENOM" id="CLU_412446_0_0_1"/>
<evidence type="ECO:0000313" key="5">
    <source>
        <dbReference type="Proteomes" id="UP000032180"/>
    </source>
</evidence>
<dbReference type="Proteomes" id="UP000032180">
    <property type="component" value="Chromosome 5"/>
</dbReference>
<keyword evidence="2" id="KW-0808">Transferase</keyword>
<reference evidence="4 5" key="1">
    <citation type="submission" date="2012-08" db="EMBL/GenBank/DDBJ databases">
        <title>Oryza genome evolution.</title>
        <authorList>
            <person name="Wing R.A."/>
        </authorList>
    </citation>
    <scope>NUCLEOTIDE SEQUENCE</scope>
</reference>
<proteinExistence type="inferred from homology"/>
<comment type="similarity">
    <text evidence="1">Belongs to the plant acyltransferase family.</text>
</comment>
<dbReference type="InterPro" id="IPR023213">
    <property type="entry name" value="CAT-like_dom_sf"/>
</dbReference>
<dbReference type="AlphaFoldDB" id="A0A0D9WCL1"/>
<reference evidence="5" key="2">
    <citation type="submission" date="2013-12" db="EMBL/GenBank/DDBJ databases">
        <authorList>
            <person name="Yu Y."/>
            <person name="Lee S."/>
            <person name="de Baynast K."/>
            <person name="Wissotski M."/>
            <person name="Liu L."/>
            <person name="Talag J."/>
            <person name="Goicoechea J."/>
            <person name="Angelova A."/>
            <person name="Jetty R."/>
            <person name="Kudrna D."/>
            <person name="Golser W."/>
            <person name="Rivera L."/>
            <person name="Zhang J."/>
            <person name="Wing R."/>
        </authorList>
    </citation>
    <scope>NUCLEOTIDE SEQUENCE</scope>
</reference>
<name>A0A0D9WCL1_9ORYZ</name>
<organism evidence="4 5">
    <name type="scientific">Leersia perrieri</name>
    <dbReference type="NCBI Taxonomy" id="77586"/>
    <lineage>
        <taxon>Eukaryota</taxon>
        <taxon>Viridiplantae</taxon>
        <taxon>Streptophyta</taxon>
        <taxon>Embryophyta</taxon>
        <taxon>Tracheophyta</taxon>
        <taxon>Spermatophyta</taxon>
        <taxon>Magnoliopsida</taxon>
        <taxon>Liliopsida</taxon>
        <taxon>Poales</taxon>
        <taxon>Poaceae</taxon>
        <taxon>BOP clade</taxon>
        <taxon>Oryzoideae</taxon>
        <taxon>Oryzeae</taxon>
        <taxon>Oryzinae</taxon>
        <taxon>Leersia</taxon>
    </lineage>
</organism>
<dbReference type="PANTHER" id="PTHR31147:SF66">
    <property type="entry name" value="OS05G0315700 PROTEIN"/>
    <property type="match status" value="1"/>
</dbReference>
<protein>
    <submittedName>
        <fullName evidence="4">Uncharacterized protein</fullName>
    </submittedName>
</protein>
<dbReference type="STRING" id="77586.A0A0D9WCL1"/>
<dbReference type="PANTHER" id="PTHR31147">
    <property type="entry name" value="ACYL TRANSFERASE 4"/>
    <property type="match status" value="1"/>
</dbReference>
<dbReference type="Pfam" id="PF02458">
    <property type="entry name" value="Transferase"/>
    <property type="match status" value="1"/>
</dbReference>